<proteinExistence type="predicted"/>
<accession>A0A3M0IYT7</accession>
<keyword evidence="2" id="KW-1185">Reference proteome</keyword>
<sequence>MDIYMMDFHSNVQGQLNSFEFSKLTRSWLPGGSALLELQRRSVLGYLFTWWGLEEMLDMKFQGCSPRSEQWKLFAVCFFIPFTLVPWGSREDDLGCEVFAFPTPGKSWIITHDMGRTTLRAKLGTAPNTSSKATLGSHNNRKVLGTVLGLSWGCQGIHHLQSFIQLWRFQHQKHVELLEQAQRRPQKCFEGWSPAALETG</sequence>
<protein>
    <submittedName>
        <fullName evidence="1">Uncharacterized protein</fullName>
    </submittedName>
</protein>
<dbReference type="OrthoDB" id="10651028at2759"/>
<comment type="caution">
    <text evidence="1">The sequence shown here is derived from an EMBL/GenBank/DDBJ whole genome shotgun (WGS) entry which is preliminary data.</text>
</comment>
<dbReference type="EMBL" id="QRBI01000232">
    <property type="protein sequence ID" value="RMB91903.1"/>
    <property type="molecule type" value="Genomic_DNA"/>
</dbReference>
<name>A0A3M0IYT7_HIRRU</name>
<evidence type="ECO:0000313" key="1">
    <source>
        <dbReference type="EMBL" id="RMB91903.1"/>
    </source>
</evidence>
<dbReference type="Proteomes" id="UP000269221">
    <property type="component" value="Unassembled WGS sequence"/>
</dbReference>
<gene>
    <name evidence="1" type="ORF">DUI87_31713</name>
</gene>
<dbReference type="AlphaFoldDB" id="A0A3M0IYT7"/>
<organism evidence="1 2">
    <name type="scientific">Hirundo rustica rustica</name>
    <dbReference type="NCBI Taxonomy" id="333673"/>
    <lineage>
        <taxon>Eukaryota</taxon>
        <taxon>Metazoa</taxon>
        <taxon>Chordata</taxon>
        <taxon>Craniata</taxon>
        <taxon>Vertebrata</taxon>
        <taxon>Euteleostomi</taxon>
        <taxon>Archelosauria</taxon>
        <taxon>Archosauria</taxon>
        <taxon>Dinosauria</taxon>
        <taxon>Saurischia</taxon>
        <taxon>Theropoda</taxon>
        <taxon>Coelurosauria</taxon>
        <taxon>Aves</taxon>
        <taxon>Neognathae</taxon>
        <taxon>Neoaves</taxon>
        <taxon>Telluraves</taxon>
        <taxon>Australaves</taxon>
        <taxon>Passeriformes</taxon>
        <taxon>Sylvioidea</taxon>
        <taxon>Hirundinidae</taxon>
        <taxon>Hirundo</taxon>
    </lineage>
</organism>
<evidence type="ECO:0000313" key="2">
    <source>
        <dbReference type="Proteomes" id="UP000269221"/>
    </source>
</evidence>
<reference evidence="1 2" key="1">
    <citation type="submission" date="2018-07" db="EMBL/GenBank/DDBJ databases">
        <title>A high quality draft genome assembly of the barn swallow (H. rustica rustica).</title>
        <authorList>
            <person name="Formenti G."/>
            <person name="Chiara M."/>
            <person name="Poveda L."/>
            <person name="Francoijs K.-J."/>
            <person name="Bonisoli-Alquati A."/>
            <person name="Canova L."/>
            <person name="Gianfranceschi L."/>
            <person name="Horner D.S."/>
            <person name="Saino N."/>
        </authorList>
    </citation>
    <scope>NUCLEOTIDE SEQUENCE [LARGE SCALE GENOMIC DNA]</scope>
    <source>
        <strain evidence="1">Chelidonia</strain>
        <tissue evidence="1">Blood</tissue>
    </source>
</reference>